<dbReference type="Pfam" id="PF13302">
    <property type="entry name" value="Acetyltransf_3"/>
    <property type="match status" value="1"/>
</dbReference>
<organism evidence="2 3">
    <name type="scientific">Streptococcus agalactiae</name>
    <dbReference type="NCBI Taxonomy" id="1311"/>
    <lineage>
        <taxon>Bacteria</taxon>
        <taxon>Bacillati</taxon>
        <taxon>Bacillota</taxon>
        <taxon>Bacilli</taxon>
        <taxon>Lactobacillales</taxon>
        <taxon>Streptococcaceae</taxon>
        <taxon>Streptococcus</taxon>
    </lineage>
</organism>
<sequence>MRYNRFNQLVGDVVENFTEGKNPKIDTLNGKTVRIEKINPDHFEDLFQVYGELSTEDSLTYISFSKFNSKNEFDVFFQTLLKSEDPYYLAIVDNNTGKVLGTFSLMRIDTKNRVVEMGWVVYSSKLKQTRIATEAQYLVMKYVFEELCYRRYEWKCDSLNAPSNNSAKRLGFTFEGTFRQAVVYKGRNRDTNWYSILDKEWPEKKTRFEKWLDDSNFDVNGYQIRSLSSIEQKTK</sequence>
<dbReference type="InterPro" id="IPR051908">
    <property type="entry name" value="Ribosomal_N-acetyltransferase"/>
</dbReference>
<feature type="domain" description="N-acetyltransferase" evidence="1">
    <location>
        <begin position="33"/>
        <end position="190"/>
    </location>
</feature>
<dbReference type="InterPro" id="IPR000182">
    <property type="entry name" value="GNAT_dom"/>
</dbReference>
<dbReference type="Proteomes" id="UP000035346">
    <property type="component" value="Unassembled WGS sequence"/>
</dbReference>
<dbReference type="AlphaFoldDB" id="A0A837KVZ2"/>
<dbReference type="PANTHER" id="PTHR43441:SF2">
    <property type="entry name" value="FAMILY ACETYLTRANSFERASE, PUTATIVE (AFU_ORTHOLOGUE AFUA_7G00850)-RELATED"/>
    <property type="match status" value="1"/>
</dbReference>
<name>A0A837KVZ2_STRAG</name>
<protein>
    <submittedName>
        <fullName evidence="2">Acetyltransferase</fullName>
    </submittedName>
</protein>
<dbReference type="PANTHER" id="PTHR43441">
    <property type="entry name" value="RIBOSOMAL-PROTEIN-SERINE ACETYLTRANSFERASE"/>
    <property type="match status" value="1"/>
</dbReference>
<dbReference type="EMBL" id="LBKL01000100">
    <property type="protein sequence ID" value="KLL35267.1"/>
    <property type="molecule type" value="Genomic_DNA"/>
</dbReference>
<dbReference type="PROSITE" id="PS51186">
    <property type="entry name" value="GNAT"/>
    <property type="match status" value="1"/>
</dbReference>
<dbReference type="GO" id="GO:1990189">
    <property type="term" value="F:protein N-terminal-serine acetyltransferase activity"/>
    <property type="evidence" value="ECO:0007669"/>
    <property type="project" value="TreeGrafter"/>
</dbReference>
<dbReference type="InterPro" id="IPR016181">
    <property type="entry name" value="Acyl_CoA_acyltransferase"/>
</dbReference>
<dbReference type="FunFam" id="3.40.630.30:FF:000047">
    <property type="entry name" value="Acetyltransferase, GNAT family"/>
    <property type="match status" value="1"/>
</dbReference>
<evidence type="ECO:0000313" key="3">
    <source>
        <dbReference type="Proteomes" id="UP000035346"/>
    </source>
</evidence>
<comment type="caution">
    <text evidence="2">The sequence shown here is derived from an EMBL/GenBank/DDBJ whole genome shotgun (WGS) entry which is preliminary data.</text>
</comment>
<evidence type="ECO:0000313" key="2">
    <source>
        <dbReference type="EMBL" id="KLL35267.1"/>
    </source>
</evidence>
<accession>A0A837KVZ2</accession>
<dbReference type="Gene3D" id="3.40.630.30">
    <property type="match status" value="1"/>
</dbReference>
<evidence type="ECO:0000259" key="1">
    <source>
        <dbReference type="PROSITE" id="PS51186"/>
    </source>
</evidence>
<dbReference type="SUPFAM" id="SSF55729">
    <property type="entry name" value="Acyl-CoA N-acyltransferases (Nat)"/>
    <property type="match status" value="1"/>
</dbReference>
<gene>
    <name evidence="2" type="ORF">WA04_11230</name>
</gene>
<proteinExistence type="predicted"/>
<keyword evidence="2" id="KW-0808">Transferase</keyword>
<reference evidence="2 3" key="1">
    <citation type="journal article" date="2015" name="PLoS ONE">
        <title>Genomic analysis reveals the molecular basis for capsule loss in the group B streptococcus population.</title>
        <authorList>
            <consortium name="DEVANI Consortium"/>
            <person name="Rosini R."/>
            <person name="Campisi E."/>
            <person name="De Chiara M."/>
            <person name="Tettelin H."/>
            <person name="Rinaudo D."/>
            <person name="Toniolo C."/>
            <person name="Metruccio M."/>
            <person name="Guidotti S."/>
            <person name="Sorensen U.B."/>
            <person name="Kilian M."/>
            <person name="Ramirez M."/>
            <person name="Janulczyk R."/>
            <person name="Donati C."/>
            <person name="Grandi G."/>
            <person name="Margarit I."/>
        </authorList>
    </citation>
    <scope>NUCLEOTIDE SEQUENCE [LARGE SCALE GENOMIC DNA]</scope>
    <source>
        <strain evidence="2 3">DK-B-USS-215</strain>
    </source>
</reference>
<dbReference type="GO" id="GO:0008999">
    <property type="term" value="F:protein-N-terminal-alanine acetyltransferase activity"/>
    <property type="evidence" value="ECO:0007669"/>
    <property type="project" value="TreeGrafter"/>
</dbReference>